<feature type="binding site" evidence="12">
    <location>
        <position position="388"/>
    </location>
    <ligand>
        <name>(2R)-2-phosphoglycerate</name>
        <dbReference type="ChEBI" id="CHEBI:58289"/>
    </ligand>
</feature>
<feature type="binding site" evidence="14">
    <location>
        <position position="388"/>
    </location>
    <ligand>
        <name>substrate</name>
    </ligand>
</feature>
<keyword evidence="7 12" id="KW-0479">Metal-binding</keyword>
<dbReference type="HAMAP" id="MF_00318">
    <property type="entry name" value="Enolase"/>
    <property type="match status" value="1"/>
</dbReference>
<keyword evidence="6 12" id="KW-0964">Secreted</keyword>
<feature type="binding site" evidence="14">
    <location>
        <position position="155"/>
    </location>
    <ligand>
        <name>substrate</name>
    </ligand>
</feature>
<feature type="binding site" evidence="12">
    <location>
        <position position="366"/>
    </location>
    <ligand>
        <name>(2R)-2-phosphoglycerate</name>
        <dbReference type="ChEBI" id="CHEBI:58289"/>
    </ligand>
</feature>
<dbReference type="AlphaFoldDB" id="A0A4R3YCM3"/>
<dbReference type="NCBIfam" id="TIGR01060">
    <property type="entry name" value="eno"/>
    <property type="match status" value="1"/>
</dbReference>
<dbReference type="FunFam" id="3.30.390.10:FF:000001">
    <property type="entry name" value="Enolase"/>
    <property type="match status" value="1"/>
</dbReference>
<feature type="binding site" evidence="14">
    <location>
        <position position="285"/>
    </location>
    <ligand>
        <name>substrate</name>
    </ligand>
</feature>
<dbReference type="PIRSF" id="PIRSF001400">
    <property type="entry name" value="Enolase"/>
    <property type="match status" value="1"/>
</dbReference>
<feature type="binding site" evidence="14">
    <location>
        <begin position="364"/>
        <end position="367"/>
    </location>
    <ligand>
        <name>substrate</name>
    </ligand>
</feature>
<feature type="active site" description="Proton donor" evidence="12 13">
    <location>
        <position position="205"/>
    </location>
</feature>
<accession>A0A4R3YCM3</accession>
<dbReference type="InterPro" id="IPR000941">
    <property type="entry name" value="Enolase"/>
</dbReference>
<feature type="domain" description="Enolase C-terminal TIM barrel" evidence="16">
    <location>
        <begin position="139"/>
        <end position="425"/>
    </location>
</feature>
<comment type="pathway">
    <text evidence="1 12">Carbohydrate degradation; glycolysis; pyruvate from D-glyceraldehyde 3-phosphate: step 4/5.</text>
</comment>
<dbReference type="SMART" id="SM01192">
    <property type="entry name" value="Enolase_C"/>
    <property type="match status" value="1"/>
</dbReference>
<dbReference type="PANTHER" id="PTHR11902:SF1">
    <property type="entry name" value="ENOLASE"/>
    <property type="match status" value="1"/>
</dbReference>
<comment type="caution">
    <text evidence="18">The sequence shown here is derived from an EMBL/GenBank/DDBJ whole genome shotgun (WGS) entry which is preliminary data.</text>
</comment>
<feature type="active site" description="Proton acceptor" evidence="12 13">
    <location>
        <position position="337"/>
    </location>
</feature>
<name>A0A4R3YCM3_9PROT</name>
<feature type="binding site" evidence="12 15">
    <location>
        <position position="242"/>
    </location>
    <ligand>
        <name>Mg(2+)</name>
        <dbReference type="ChEBI" id="CHEBI:18420"/>
    </ligand>
</feature>
<dbReference type="PANTHER" id="PTHR11902">
    <property type="entry name" value="ENOLASE"/>
    <property type="match status" value="1"/>
</dbReference>
<dbReference type="InterPro" id="IPR020809">
    <property type="entry name" value="Enolase_CS"/>
</dbReference>
<organism evidence="18 19">
    <name type="scientific">Sulfurirhabdus autotrophica</name>
    <dbReference type="NCBI Taxonomy" id="1706046"/>
    <lineage>
        <taxon>Bacteria</taxon>
        <taxon>Pseudomonadati</taxon>
        <taxon>Pseudomonadota</taxon>
        <taxon>Betaproteobacteria</taxon>
        <taxon>Nitrosomonadales</taxon>
        <taxon>Sulfuricellaceae</taxon>
        <taxon>Sulfurirhabdus</taxon>
    </lineage>
</organism>
<keyword evidence="10 12" id="KW-0456">Lyase</keyword>
<dbReference type="UniPathway" id="UPA00109">
    <property type="reaction ID" value="UER00187"/>
</dbReference>
<comment type="similarity">
    <text evidence="2 12">Belongs to the enolase family.</text>
</comment>
<evidence type="ECO:0000256" key="1">
    <source>
        <dbReference type="ARBA" id="ARBA00005031"/>
    </source>
</evidence>
<evidence type="ECO:0000256" key="8">
    <source>
        <dbReference type="ARBA" id="ARBA00022842"/>
    </source>
</evidence>
<keyword evidence="5 12" id="KW-0963">Cytoplasm</keyword>
<sequence length="427" mass="45855">MSAIVDVIAREILDSRGNPTVEADVLLESGVIGRAAVPSGASTGSKEAMELRDGDKDRYNGKGVLQAVEYVNTEICEAIIGLDAEEQSFIDRTLLDLDGTENKSRLGANAILAVSMAVAKAAAEESSLPLYRYLGGAGPMQLPVPMMNIINGGAHANNNIDMQEFMIIPVGAASFREALRCGAEVFHALKKILEKRDMTTTVGDEGGFAPNLPSNESALQLVVEAIEAAGYLPGSDVAIGIDCASTEFYKDGKYHLESENLALTSAQFSDYLAAWADKYPIISIEDGMAEDDWDGWKILTDKLGKSIQLVGDDLFVTNSKILREGIKLGVANSILIKVNQIGTLTETFEAIEMAKRSGYTSVISHRSGETEDTTIADLAVATNAMQIKTGSLSRSDRMAKYNQLLRIEEELGDSASYAGRGAFYQIS</sequence>
<comment type="function">
    <text evidence="11 12">Catalyzes the reversible conversion of 2-phosphoglycerate (2-PG) into phosphoenolpyruvate (PEP). It is essential for the degradation of carbohydrates via glycolysis.</text>
</comment>
<evidence type="ECO:0000313" key="18">
    <source>
        <dbReference type="EMBL" id="TCV90205.1"/>
    </source>
</evidence>
<reference evidence="18 19" key="1">
    <citation type="submission" date="2019-03" db="EMBL/GenBank/DDBJ databases">
        <title>Genomic Encyclopedia of Type Strains, Phase IV (KMG-IV): sequencing the most valuable type-strain genomes for metagenomic binning, comparative biology and taxonomic classification.</title>
        <authorList>
            <person name="Goeker M."/>
        </authorList>
    </citation>
    <scope>NUCLEOTIDE SEQUENCE [LARGE SCALE GENOMIC DNA]</scope>
    <source>
        <strain evidence="18 19">DSM 100309</strain>
    </source>
</reference>
<feature type="binding site" evidence="14">
    <location>
        <position position="312"/>
    </location>
    <ligand>
        <name>substrate</name>
    </ligand>
</feature>
<dbReference type="SFLD" id="SFLDF00002">
    <property type="entry name" value="enolase"/>
    <property type="match status" value="1"/>
</dbReference>
<dbReference type="FunFam" id="3.20.20.120:FF:000001">
    <property type="entry name" value="Enolase"/>
    <property type="match status" value="1"/>
</dbReference>
<comment type="subcellular location">
    <subcellularLocation>
        <location evidence="12">Cytoplasm</location>
    </subcellularLocation>
    <subcellularLocation>
        <location evidence="12">Secreted</location>
    </subcellularLocation>
    <subcellularLocation>
        <location evidence="12">Cell surface</location>
    </subcellularLocation>
    <text evidence="12">Fractions of enolase are present in both the cytoplasm and on the cell surface.</text>
</comment>
<keyword evidence="9 12" id="KW-0324">Glycolysis</keyword>
<dbReference type="SFLD" id="SFLDS00001">
    <property type="entry name" value="Enolase"/>
    <property type="match status" value="1"/>
</dbReference>
<feature type="domain" description="Enolase N-terminal" evidence="17">
    <location>
        <begin position="4"/>
        <end position="134"/>
    </location>
</feature>
<dbReference type="Gene3D" id="3.20.20.120">
    <property type="entry name" value="Enolase-like C-terminal domain"/>
    <property type="match status" value="1"/>
</dbReference>
<dbReference type="Gene3D" id="3.30.390.10">
    <property type="entry name" value="Enolase-like, N-terminal domain"/>
    <property type="match status" value="1"/>
</dbReference>
<comment type="catalytic activity">
    <reaction evidence="12">
        <text>(2R)-2-phosphoglycerate = phosphoenolpyruvate + H2O</text>
        <dbReference type="Rhea" id="RHEA:10164"/>
        <dbReference type="ChEBI" id="CHEBI:15377"/>
        <dbReference type="ChEBI" id="CHEBI:58289"/>
        <dbReference type="ChEBI" id="CHEBI:58702"/>
        <dbReference type="EC" id="4.2.1.11"/>
    </reaction>
</comment>
<dbReference type="OrthoDB" id="9804716at2"/>
<dbReference type="InterPro" id="IPR020810">
    <property type="entry name" value="Enolase_C"/>
</dbReference>
<evidence type="ECO:0000256" key="7">
    <source>
        <dbReference type="ARBA" id="ARBA00022723"/>
    </source>
</evidence>
<feature type="binding site" evidence="14">
    <location>
        <position position="164"/>
    </location>
    <ligand>
        <name>substrate</name>
    </ligand>
</feature>
<evidence type="ECO:0000256" key="10">
    <source>
        <dbReference type="ARBA" id="ARBA00023239"/>
    </source>
</evidence>
<comment type="cofactor">
    <cofactor evidence="15">
        <name>Mg(2+)</name>
        <dbReference type="ChEBI" id="CHEBI:18420"/>
    </cofactor>
    <text evidence="15">Mg(2+) is required for catalysis and for stabilizing the dimer.</text>
</comment>
<dbReference type="Proteomes" id="UP000295367">
    <property type="component" value="Unassembled WGS sequence"/>
</dbReference>
<feature type="binding site" evidence="12">
    <location>
        <position position="163"/>
    </location>
    <ligand>
        <name>(2R)-2-phosphoglycerate</name>
        <dbReference type="ChEBI" id="CHEBI:58289"/>
    </ligand>
</feature>
<evidence type="ECO:0000259" key="17">
    <source>
        <dbReference type="SMART" id="SM01193"/>
    </source>
</evidence>
<dbReference type="EC" id="4.2.1.11" evidence="3 12"/>
<evidence type="ECO:0000256" key="11">
    <source>
        <dbReference type="ARBA" id="ARBA00045763"/>
    </source>
</evidence>
<dbReference type="GO" id="GO:0006096">
    <property type="term" value="P:glycolytic process"/>
    <property type="evidence" value="ECO:0007669"/>
    <property type="project" value="UniProtKB-UniRule"/>
</dbReference>
<evidence type="ECO:0000313" key="19">
    <source>
        <dbReference type="Proteomes" id="UP000295367"/>
    </source>
</evidence>
<evidence type="ECO:0000256" key="4">
    <source>
        <dbReference type="ARBA" id="ARBA00017068"/>
    </source>
</evidence>
<protein>
    <recommendedName>
        <fullName evidence="4 12">Enolase</fullName>
        <ecNumber evidence="3 12">4.2.1.11</ecNumber>
    </recommendedName>
    <alternativeName>
        <fullName evidence="12">2-phospho-D-glycerate hydro-lyase</fullName>
    </alternativeName>
    <alternativeName>
        <fullName evidence="12">2-phosphoglycerate dehydratase</fullName>
    </alternativeName>
</protein>
<feature type="binding site" evidence="12 15">
    <location>
        <position position="312"/>
    </location>
    <ligand>
        <name>Mg(2+)</name>
        <dbReference type="ChEBI" id="CHEBI:18420"/>
    </ligand>
</feature>
<evidence type="ECO:0000256" key="2">
    <source>
        <dbReference type="ARBA" id="ARBA00009604"/>
    </source>
</evidence>
<proteinExistence type="inferred from homology"/>
<dbReference type="GO" id="GO:0000015">
    <property type="term" value="C:phosphopyruvate hydratase complex"/>
    <property type="evidence" value="ECO:0007669"/>
    <property type="project" value="InterPro"/>
</dbReference>
<feature type="binding site" evidence="12">
    <location>
        <position position="337"/>
    </location>
    <ligand>
        <name>(2R)-2-phosphoglycerate</name>
        <dbReference type="ChEBI" id="CHEBI:58289"/>
    </ligand>
</feature>
<dbReference type="Pfam" id="PF03952">
    <property type="entry name" value="Enolase_N"/>
    <property type="match status" value="1"/>
</dbReference>
<dbReference type="GO" id="GO:0000287">
    <property type="term" value="F:magnesium ion binding"/>
    <property type="evidence" value="ECO:0007669"/>
    <property type="project" value="UniProtKB-UniRule"/>
</dbReference>
<evidence type="ECO:0000259" key="16">
    <source>
        <dbReference type="SMART" id="SM01192"/>
    </source>
</evidence>
<evidence type="ECO:0000256" key="13">
    <source>
        <dbReference type="PIRSR" id="PIRSR001400-1"/>
    </source>
</evidence>
<dbReference type="GO" id="GO:0004634">
    <property type="term" value="F:phosphopyruvate hydratase activity"/>
    <property type="evidence" value="ECO:0007669"/>
    <property type="project" value="UniProtKB-UniRule"/>
</dbReference>
<dbReference type="InterPro" id="IPR036849">
    <property type="entry name" value="Enolase-like_C_sf"/>
</dbReference>
<keyword evidence="8 12" id="KW-0460">Magnesium</keyword>
<dbReference type="Pfam" id="PF00113">
    <property type="entry name" value="Enolase_C"/>
    <property type="match status" value="1"/>
</dbReference>
<dbReference type="RefSeq" id="WP_124947826.1">
    <property type="nucleotide sequence ID" value="NZ_BHVT01000073.1"/>
</dbReference>
<dbReference type="CDD" id="cd03313">
    <property type="entry name" value="enolase"/>
    <property type="match status" value="1"/>
</dbReference>
<dbReference type="SUPFAM" id="SSF51604">
    <property type="entry name" value="Enolase C-terminal domain-like"/>
    <property type="match status" value="1"/>
</dbReference>
<dbReference type="PROSITE" id="PS00164">
    <property type="entry name" value="ENOLASE"/>
    <property type="match status" value="1"/>
</dbReference>
<dbReference type="GO" id="GO:0009986">
    <property type="term" value="C:cell surface"/>
    <property type="evidence" value="ECO:0007669"/>
    <property type="project" value="UniProtKB-SubCell"/>
</dbReference>
<comment type="cofactor">
    <cofactor evidence="12">
        <name>Mg(2+)</name>
        <dbReference type="ChEBI" id="CHEBI:18420"/>
    </cofactor>
    <text evidence="12">Binds a second Mg(2+) ion via substrate during catalysis.</text>
</comment>
<feature type="binding site" evidence="12">
    <location>
        <position position="367"/>
    </location>
    <ligand>
        <name>(2R)-2-phosphoglycerate</name>
        <dbReference type="ChEBI" id="CHEBI:58289"/>
    </ligand>
</feature>
<dbReference type="SUPFAM" id="SSF54826">
    <property type="entry name" value="Enolase N-terminal domain-like"/>
    <property type="match status" value="1"/>
</dbReference>
<evidence type="ECO:0000256" key="15">
    <source>
        <dbReference type="PIRSR" id="PIRSR001400-3"/>
    </source>
</evidence>
<keyword evidence="19" id="KW-1185">Reference proteome</keyword>
<dbReference type="SFLD" id="SFLDG00178">
    <property type="entry name" value="enolase"/>
    <property type="match status" value="1"/>
</dbReference>
<dbReference type="InterPro" id="IPR020811">
    <property type="entry name" value="Enolase_N"/>
</dbReference>
<evidence type="ECO:0000256" key="5">
    <source>
        <dbReference type="ARBA" id="ARBA00022490"/>
    </source>
</evidence>
<evidence type="ECO:0000256" key="6">
    <source>
        <dbReference type="ARBA" id="ARBA00022525"/>
    </source>
</evidence>
<gene>
    <name evidence="12" type="primary">eno</name>
    <name evidence="18" type="ORF">EDC63_101172</name>
</gene>
<dbReference type="GO" id="GO:0005576">
    <property type="term" value="C:extracellular region"/>
    <property type="evidence" value="ECO:0007669"/>
    <property type="project" value="UniProtKB-SubCell"/>
</dbReference>
<dbReference type="SMART" id="SM01193">
    <property type="entry name" value="Enolase_N"/>
    <property type="match status" value="1"/>
</dbReference>
<evidence type="ECO:0000256" key="3">
    <source>
        <dbReference type="ARBA" id="ARBA00012058"/>
    </source>
</evidence>
<dbReference type="InterPro" id="IPR029017">
    <property type="entry name" value="Enolase-like_N"/>
</dbReference>
<evidence type="ECO:0000256" key="9">
    <source>
        <dbReference type="ARBA" id="ARBA00023152"/>
    </source>
</evidence>
<evidence type="ECO:0000256" key="14">
    <source>
        <dbReference type="PIRSR" id="PIRSR001400-2"/>
    </source>
</evidence>
<feature type="binding site" evidence="12 15">
    <location>
        <position position="285"/>
    </location>
    <ligand>
        <name>Mg(2+)</name>
        <dbReference type="ChEBI" id="CHEBI:18420"/>
    </ligand>
</feature>
<evidence type="ECO:0000256" key="12">
    <source>
        <dbReference type="HAMAP-Rule" id="MF_00318"/>
    </source>
</evidence>
<dbReference type="EMBL" id="SMCO01000001">
    <property type="protein sequence ID" value="TCV90205.1"/>
    <property type="molecule type" value="Genomic_DNA"/>
</dbReference>
<dbReference type="PRINTS" id="PR00148">
    <property type="entry name" value="ENOLASE"/>
</dbReference>